<accession>A0A9K3PWM6</accession>
<dbReference type="EMBL" id="JAGRRH010000012">
    <property type="protein sequence ID" value="KAG7362305.1"/>
    <property type="molecule type" value="Genomic_DNA"/>
</dbReference>
<reference evidence="2" key="2">
    <citation type="submission" date="2021-04" db="EMBL/GenBank/DDBJ databases">
        <authorList>
            <person name="Podell S."/>
        </authorList>
    </citation>
    <scope>NUCLEOTIDE SEQUENCE</scope>
    <source>
        <strain evidence="2">Hildebrandi</strain>
    </source>
</reference>
<dbReference type="Proteomes" id="UP000693970">
    <property type="component" value="Unassembled WGS sequence"/>
</dbReference>
<feature type="region of interest" description="Disordered" evidence="1">
    <location>
        <begin position="105"/>
        <end position="230"/>
    </location>
</feature>
<dbReference type="AlphaFoldDB" id="A0A9K3PWM6"/>
<comment type="caution">
    <text evidence="2">The sequence shown here is derived from an EMBL/GenBank/DDBJ whole genome shotgun (WGS) entry which is preliminary data.</text>
</comment>
<evidence type="ECO:0000313" key="3">
    <source>
        <dbReference type="Proteomes" id="UP000693970"/>
    </source>
</evidence>
<feature type="compositionally biased region" description="Basic residues" evidence="1">
    <location>
        <begin position="183"/>
        <end position="207"/>
    </location>
</feature>
<feature type="compositionally biased region" description="Basic and acidic residues" evidence="1">
    <location>
        <begin position="105"/>
        <end position="119"/>
    </location>
</feature>
<feature type="compositionally biased region" description="Acidic residues" evidence="1">
    <location>
        <begin position="120"/>
        <end position="155"/>
    </location>
</feature>
<sequence>MSCDDILNLTIIQKRVDSLHQSQVAAYREAATKAIKEWAMAFPLEPMEDGDSEQAFVDRCTSALTFVPSREGAAQHTWPNWKLENSKALASLEVRKRARAIYEKYHPARDEGKAEGQDKENDEDGSTDDGEGTEETGDENEEDDEMDGEEGGEEDGAVHETNNKSPDINPKPRQSKNSSNNNKAKRKTGNNKNNIARKKGSSTKGFRKGQSARGGRRGGRGGVQSKKTSA</sequence>
<feature type="compositionally biased region" description="Low complexity" evidence="1">
    <location>
        <begin position="171"/>
        <end position="182"/>
    </location>
</feature>
<protein>
    <submittedName>
        <fullName evidence="2">Uncharacterized protein</fullName>
    </submittedName>
</protein>
<organism evidence="2 3">
    <name type="scientific">Nitzschia inconspicua</name>
    <dbReference type="NCBI Taxonomy" id="303405"/>
    <lineage>
        <taxon>Eukaryota</taxon>
        <taxon>Sar</taxon>
        <taxon>Stramenopiles</taxon>
        <taxon>Ochrophyta</taxon>
        <taxon>Bacillariophyta</taxon>
        <taxon>Bacillariophyceae</taxon>
        <taxon>Bacillariophycidae</taxon>
        <taxon>Bacillariales</taxon>
        <taxon>Bacillariaceae</taxon>
        <taxon>Nitzschia</taxon>
    </lineage>
</organism>
<proteinExistence type="predicted"/>
<evidence type="ECO:0000256" key="1">
    <source>
        <dbReference type="SAM" id="MobiDB-lite"/>
    </source>
</evidence>
<keyword evidence="3" id="KW-1185">Reference proteome</keyword>
<name>A0A9K3PWM6_9STRA</name>
<evidence type="ECO:0000313" key="2">
    <source>
        <dbReference type="EMBL" id="KAG7362305.1"/>
    </source>
</evidence>
<reference evidence="2" key="1">
    <citation type="journal article" date="2021" name="Sci. Rep.">
        <title>Diploid genomic architecture of Nitzschia inconspicua, an elite biomass production diatom.</title>
        <authorList>
            <person name="Oliver A."/>
            <person name="Podell S."/>
            <person name="Pinowska A."/>
            <person name="Traller J.C."/>
            <person name="Smith S.R."/>
            <person name="McClure R."/>
            <person name="Beliaev A."/>
            <person name="Bohutskyi P."/>
            <person name="Hill E.A."/>
            <person name="Rabines A."/>
            <person name="Zheng H."/>
            <person name="Allen L.Z."/>
            <person name="Kuo A."/>
            <person name="Grigoriev I.V."/>
            <person name="Allen A.E."/>
            <person name="Hazlebeck D."/>
            <person name="Allen E.E."/>
        </authorList>
    </citation>
    <scope>NUCLEOTIDE SEQUENCE</scope>
    <source>
        <strain evidence="2">Hildebrandi</strain>
    </source>
</reference>
<gene>
    <name evidence="2" type="ORF">IV203_025971</name>
</gene>